<dbReference type="EMBL" id="KV429036">
    <property type="protein sequence ID" value="KZT73679.1"/>
    <property type="molecule type" value="Genomic_DNA"/>
</dbReference>
<dbReference type="InterPro" id="IPR049363">
    <property type="entry name" value="RMI1_N"/>
</dbReference>
<evidence type="ECO:0000313" key="7">
    <source>
        <dbReference type="Proteomes" id="UP000076727"/>
    </source>
</evidence>
<feature type="domain" description="RMI1 N-terminal" evidence="5">
    <location>
        <begin position="12"/>
        <end position="63"/>
    </location>
</feature>
<protein>
    <recommendedName>
        <fullName evidence="2">RecQ-mediated genome instability protein 1</fullName>
    </recommendedName>
</protein>
<dbReference type="AlphaFoldDB" id="A0A165TMT2"/>
<feature type="compositionally biased region" description="Low complexity" evidence="3">
    <location>
        <begin position="483"/>
        <end position="498"/>
    </location>
</feature>
<name>A0A165TMT2_9APHY</name>
<dbReference type="PANTHER" id="PTHR14790:SF15">
    <property type="entry name" value="RECQ-MEDIATED GENOME INSTABILITY PROTEIN 1"/>
    <property type="match status" value="1"/>
</dbReference>
<dbReference type="GO" id="GO:0000724">
    <property type="term" value="P:double-strand break repair via homologous recombination"/>
    <property type="evidence" value="ECO:0007669"/>
    <property type="project" value="TreeGrafter"/>
</dbReference>
<dbReference type="InterPro" id="IPR013894">
    <property type="entry name" value="RMI1_OB"/>
</dbReference>
<dbReference type="OrthoDB" id="341511at2759"/>
<dbReference type="GO" id="GO:0031422">
    <property type="term" value="C:RecQ family helicase-topoisomerase III complex"/>
    <property type="evidence" value="ECO:0007669"/>
    <property type="project" value="TreeGrafter"/>
</dbReference>
<feature type="compositionally biased region" description="Low complexity" evidence="3">
    <location>
        <begin position="450"/>
        <end position="462"/>
    </location>
</feature>
<comment type="similarity">
    <text evidence="1">Belongs to the RMI1 family.</text>
</comment>
<feature type="compositionally biased region" description="Pro residues" evidence="3">
    <location>
        <begin position="307"/>
        <end position="319"/>
    </location>
</feature>
<feature type="domain" description="RecQ mediated genome instability protein 1 OB-fold" evidence="4">
    <location>
        <begin position="82"/>
        <end position="206"/>
    </location>
</feature>
<keyword evidence="7" id="KW-1185">Reference proteome</keyword>
<evidence type="ECO:0000259" key="5">
    <source>
        <dbReference type="Pfam" id="PF21000"/>
    </source>
</evidence>
<dbReference type="STRING" id="1314783.A0A165TMT2"/>
<feature type="region of interest" description="Disordered" evidence="3">
    <location>
        <begin position="220"/>
        <end position="394"/>
    </location>
</feature>
<evidence type="ECO:0000256" key="1">
    <source>
        <dbReference type="ARBA" id="ARBA00006395"/>
    </source>
</evidence>
<dbReference type="InterPro" id="IPR042470">
    <property type="entry name" value="RMI1_N_C_sf"/>
</dbReference>
<dbReference type="GO" id="GO:0000712">
    <property type="term" value="P:resolution of meiotic recombination intermediates"/>
    <property type="evidence" value="ECO:0007669"/>
    <property type="project" value="TreeGrafter"/>
</dbReference>
<organism evidence="6 7">
    <name type="scientific">Daedalea quercina L-15889</name>
    <dbReference type="NCBI Taxonomy" id="1314783"/>
    <lineage>
        <taxon>Eukaryota</taxon>
        <taxon>Fungi</taxon>
        <taxon>Dikarya</taxon>
        <taxon>Basidiomycota</taxon>
        <taxon>Agaricomycotina</taxon>
        <taxon>Agaricomycetes</taxon>
        <taxon>Polyporales</taxon>
        <taxon>Fomitopsis</taxon>
    </lineage>
</organism>
<evidence type="ECO:0000313" key="6">
    <source>
        <dbReference type="EMBL" id="KZT73679.1"/>
    </source>
</evidence>
<proteinExistence type="inferred from homology"/>
<evidence type="ECO:0000256" key="3">
    <source>
        <dbReference type="SAM" id="MobiDB-lite"/>
    </source>
</evidence>
<dbReference type="SMART" id="SM01161">
    <property type="entry name" value="DUF1767"/>
    <property type="match status" value="1"/>
</dbReference>
<dbReference type="Pfam" id="PF21000">
    <property type="entry name" value="RMI1_N_N"/>
    <property type="match status" value="1"/>
</dbReference>
<feature type="compositionally biased region" description="Polar residues" evidence="3">
    <location>
        <begin position="438"/>
        <end position="448"/>
    </location>
</feature>
<dbReference type="GO" id="GO:0016604">
    <property type="term" value="C:nuclear body"/>
    <property type="evidence" value="ECO:0007669"/>
    <property type="project" value="TreeGrafter"/>
</dbReference>
<dbReference type="Proteomes" id="UP000076727">
    <property type="component" value="Unassembled WGS sequence"/>
</dbReference>
<feature type="compositionally biased region" description="Low complexity" evidence="3">
    <location>
        <begin position="427"/>
        <end position="437"/>
    </location>
</feature>
<evidence type="ECO:0000259" key="4">
    <source>
        <dbReference type="Pfam" id="PF08585"/>
    </source>
</evidence>
<reference evidence="6 7" key="1">
    <citation type="journal article" date="2016" name="Mol. Biol. Evol.">
        <title>Comparative Genomics of Early-Diverging Mushroom-Forming Fungi Provides Insights into the Origins of Lignocellulose Decay Capabilities.</title>
        <authorList>
            <person name="Nagy L.G."/>
            <person name="Riley R."/>
            <person name="Tritt A."/>
            <person name="Adam C."/>
            <person name="Daum C."/>
            <person name="Floudas D."/>
            <person name="Sun H."/>
            <person name="Yadav J.S."/>
            <person name="Pangilinan J."/>
            <person name="Larsson K.H."/>
            <person name="Matsuura K."/>
            <person name="Barry K."/>
            <person name="Labutti K."/>
            <person name="Kuo R."/>
            <person name="Ohm R.A."/>
            <person name="Bhattacharya S.S."/>
            <person name="Shirouzu T."/>
            <person name="Yoshinaga Y."/>
            <person name="Martin F.M."/>
            <person name="Grigoriev I.V."/>
            <person name="Hibbett D.S."/>
        </authorList>
    </citation>
    <scope>NUCLEOTIDE SEQUENCE [LARGE SCALE GENOMIC DNA]</scope>
    <source>
        <strain evidence="6 7">L-15889</strain>
    </source>
</reference>
<feature type="compositionally biased region" description="Polar residues" evidence="3">
    <location>
        <begin position="320"/>
        <end position="336"/>
    </location>
</feature>
<dbReference type="Pfam" id="PF08585">
    <property type="entry name" value="RMI1_N_C"/>
    <property type="match status" value="1"/>
</dbReference>
<dbReference type="Gene3D" id="2.40.50.770">
    <property type="entry name" value="RecQ-mediated genome instability protein Rmi1, C-terminal domain"/>
    <property type="match status" value="1"/>
</dbReference>
<feature type="region of interest" description="Disordered" evidence="3">
    <location>
        <begin position="417"/>
        <end position="555"/>
    </location>
</feature>
<dbReference type="PANTHER" id="PTHR14790">
    <property type="entry name" value="RECQ-MEDIATED GENOME INSTABILITY PROTEIN 1 RMI1"/>
    <property type="match status" value="1"/>
</dbReference>
<evidence type="ECO:0000256" key="2">
    <source>
        <dbReference type="ARBA" id="ARBA00018987"/>
    </source>
</evidence>
<accession>A0A165TMT2</accession>
<gene>
    <name evidence="6" type="ORF">DAEQUDRAFT_762112</name>
</gene>
<sequence length="555" mass="60814">MAPPSQVAQWLQRTYPQPRVDPEWLNDCYNWVREEYSFDPATQMDQIIHNVDIQLLESDLRDSMTSGTGIPQVSPDIKETIICGPVLVQVLSMMEIGQSAFSLMNVRQARLEREDMAGLARAEDDEDEGPIPSYTRSMLRLELTDGSVSLPAVEHRRLPELTLGESRLGLKMILKNVPVRRGIAFLEPKCVVMKGHHVADLDAFQDRNFARALRERMRLPNDPALDDPEAHPEPEAAAPQAPAQIRAHTPQPQAAPGMRSNPMRSPLRELSEPPASPIAGPSGSNHDDDAGQLRRRKLPIRANRTPSPEPPARGPPPPNTRSHYFTNTGPGASNPSAELARERLLSPNARPQIFVPDSDNEDENAEWQVAGERGRQPARLVANGSSSDFDMGDEDYFNDEEILQLVDRVEREELAMQSQTQVAGSRATTSLASTATAVQPTGSSQRTMIASASTSRTAVASSEVFPGPSSHSRSGSEPGIAEGRGSSSVRGGAASSRSNARRTARVEFASTDIITIEDSDTDDKENVPVPTRHVRRRMNRLPPSQDPGDIIELSD</sequence>